<evidence type="ECO:0000313" key="2">
    <source>
        <dbReference type="EMBL" id="CAD5117443.1"/>
    </source>
</evidence>
<dbReference type="InterPro" id="IPR043159">
    <property type="entry name" value="Lectin_gal-bd_sf"/>
</dbReference>
<dbReference type="AlphaFoldDB" id="A0A7I8VME1"/>
<protein>
    <submittedName>
        <fullName evidence="2">DgyrCDS6211</fullName>
    </submittedName>
</protein>
<keyword evidence="3" id="KW-1185">Reference proteome</keyword>
<dbReference type="Gene3D" id="2.60.120.740">
    <property type="match status" value="2"/>
</dbReference>
<sequence>MVNKNKCHPQNKEYIEMSCMKDATNAMRNLCDRRQSCDELINRRLFNRSKWLTNHRCPEDHYLNPFKDVQESLACENNHLMIYCPDYHYLNLVSVVFGRVEIDKCMTKSDTPISSQEFSPCGSDTKKIWEIVGKKCQGEEWCRIKASRDTLNSWTIRAHGGTATACYNNAKQIKCNRREMSITVINSYFARFTESDPFCEPKGIKNFYKPCQANSNFTLMKINELCSMKSTCGLENFGEFDKGFPEFSMHKFRKCTIRDKPFLTVDYLCSYVFMLNICFNKVRKVKCPKDQVIRLNFATFGRHRLKTCNPYENLAQDLQDYEDLSIFERHCETNTTEISQIVSEQCEGKNSCVLKASLNEYSRNNILGRDHKKCTSAIRPYLFVKYTCESF</sequence>
<dbReference type="OrthoDB" id="6120134at2759"/>
<dbReference type="PROSITE" id="PS50228">
    <property type="entry name" value="SUEL_LECTIN"/>
    <property type="match status" value="1"/>
</dbReference>
<reference evidence="2 3" key="1">
    <citation type="submission" date="2020-08" db="EMBL/GenBank/DDBJ databases">
        <authorList>
            <person name="Hejnol A."/>
        </authorList>
    </citation>
    <scope>NUCLEOTIDE SEQUENCE [LARGE SCALE GENOMIC DNA]</scope>
</reference>
<organism evidence="2 3">
    <name type="scientific">Dimorphilus gyrociliatus</name>
    <dbReference type="NCBI Taxonomy" id="2664684"/>
    <lineage>
        <taxon>Eukaryota</taxon>
        <taxon>Metazoa</taxon>
        <taxon>Spiralia</taxon>
        <taxon>Lophotrochozoa</taxon>
        <taxon>Annelida</taxon>
        <taxon>Polychaeta</taxon>
        <taxon>Polychaeta incertae sedis</taxon>
        <taxon>Dinophilidae</taxon>
        <taxon>Dimorphilus</taxon>
    </lineage>
</organism>
<dbReference type="CDD" id="cd22823">
    <property type="entry name" value="Gal_Rha_Lectin"/>
    <property type="match status" value="2"/>
</dbReference>
<dbReference type="EMBL" id="CAJFCJ010000007">
    <property type="protein sequence ID" value="CAD5117443.1"/>
    <property type="molecule type" value="Genomic_DNA"/>
</dbReference>
<comment type="caution">
    <text evidence="2">The sequence shown here is derived from an EMBL/GenBank/DDBJ whole genome shotgun (WGS) entry which is preliminary data.</text>
</comment>
<dbReference type="Proteomes" id="UP000549394">
    <property type="component" value="Unassembled WGS sequence"/>
</dbReference>
<accession>A0A7I8VME1</accession>
<feature type="domain" description="SUEL-type lectin" evidence="1">
    <location>
        <begin position="277"/>
        <end position="389"/>
    </location>
</feature>
<dbReference type="Pfam" id="PF02140">
    <property type="entry name" value="SUEL_Lectin"/>
    <property type="match status" value="1"/>
</dbReference>
<dbReference type="GO" id="GO:0030246">
    <property type="term" value="F:carbohydrate binding"/>
    <property type="evidence" value="ECO:0007669"/>
    <property type="project" value="InterPro"/>
</dbReference>
<dbReference type="PANTHER" id="PTHR46780">
    <property type="entry name" value="PROTEIN EVA-1"/>
    <property type="match status" value="1"/>
</dbReference>
<dbReference type="InterPro" id="IPR000922">
    <property type="entry name" value="Lectin_gal-bd_dom"/>
</dbReference>
<name>A0A7I8VME1_9ANNE</name>
<gene>
    <name evidence="2" type="ORF">DGYR_LOCUS5971</name>
</gene>
<evidence type="ECO:0000313" key="3">
    <source>
        <dbReference type="Proteomes" id="UP000549394"/>
    </source>
</evidence>
<evidence type="ECO:0000259" key="1">
    <source>
        <dbReference type="PROSITE" id="PS50228"/>
    </source>
</evidence>
<proteinExistence type="predicted"/>